<comment type="caution">
    <text evidence="2">The sequence shown here is derived from an EMBL/GenBank/DDBJ whole genome shotgun (WGS) entry which is preliminary data.</text>
</comment>
<name>A0AAV4QNU3_CAEEX</name>
<dbReference type="AlphaFoldDB" id="A0AAV4QNU3"/>
<keyword evidence="3" id="KW-1185">Reference proteome</keyword>
<feature type="transmembrane region" description="Helical" evidence="1">
    <location>
        <begin position="26"/>
        <end position="46"/>
    </location>
</feature>
<dbReference type="Proteomes" id="UP001054945">
    <property type="component" value="Unassembled WGS sequence"/>
</dbReference>
<dbReference type="EMBL" id="BPLR01006591">
    <property type="protein sequence ID" value="GIY10984.1"/>
    <property type="molecule type" value="Genomic_DNA"/>
</dbReference>
<organism evidence="2 3">
    <name type="scientific">Caerostris extrusa</name>
    <name type="common">Bark spider</name>
    <name type="synonym">Caerostris bankana</name>
    <dbReference type="NCBI Taxonomy" id="172846"/>
    <lineage>
        <taxon>Eukaryota</taxon>
        <taxon>Metazoa</taxon>
        <taxon>Ecdysozoa</taxon>
        <taxon>Arthropoda</taxon>
        <taxon>Chelicerata</taxon>
        <taxon>Arachnida</taxon>
        <taxon>Araneae</taxon>
        <taxon>Araneomorphae</taxon>
        <taxon>Entelegynae</taxon>
        <taxon>Araneoidea</taxon>
        <taxon>Araneidae</taxon>
        <taxon>Caerostris</taxon>
    </lineage>
</organism>
<gene>
    <name evidence="2" type="ORF">CEXT_250381</name>
</gene>
<evidence type="ECO:0000313" key="2">
    <source>
        <dbReference type="EMBL" id="GIY10984.1"/>
    </source>
</evidence>
<keyword evidence="1" id="KW-0812">Transmembrane</keyword>
<accession>A0AAV4QNU3</accession>
<keyword evidence="1" id="KW-1133">Transmembrane helix</keyword>
<keyword evidence="1" id="KW-0472">Membrane</keyword>
<protein>
    <recommendedName>
        <fullName evidence="4">Transmembrane protein</fullName>
    </recommendedName>
</protein>
<proteinExistence type="predicted"/>
<evidence type="ECO:0008006" key="4">
    <source>
        <dbReference type="Google" id="ProtNLM"/>
    </source>
</evidence>
<reference evidence="2 3" key="1">
    <citation type="submission" date="2021-06" db="EMBL/GenBank/DDBJ databases">
        <title>Caerostris extrusa draft genome.</title>
        <authorList>
            <person name="Kono N."/>
            <person name="Arakawa K."/>
        </authorList>
    </citation>
    <scope>NUCLEOTIDE SEQUENCE [LARGE SCALE GENOMIC DNA]</scope>
</reference>
<evidence type="ECO:0000313" key="3">
    <source>
        <dbReference type="Proteomes" id="UP001054945"/>
    </source>
</evidence>
<sequence>MFTMDDECRGQVNGILKDLTKQNGNIHFIFITIFATSVSSLLLHANKFLMILSKNRILFNSDKNQNTYSSLLTSDNVCKQSPVVKFTASLRLQQTPENHR</sequence>
<evidence type="ECO:0000256" key="1">
    <source>
        <dbReference type="SAM" id="Phobius"/>
    </source>
</evidence>